<dbReference type="Pfam" id="PF25601">
    <property type="entry name" value="AAA_lid_14"/>
    <property type="match status" value="1"/>
</dbReference>
<evidence type="ECO:0000259" key="5">
    <source>
        <dbReference type="PROSITE" id="PS50045"/>
    </source>
</evidence>
<dbReference type="InterPro" id="IPR029016">
    <property type="entry name" value="GAF-like_dom_sf"/>
</dbReference>
<organism evidence="6 7">
    <name type="scientific">Candidatus Phosphoribacter hodrii</name>
    <dbReference type="NCBI Taxonomy" id="2953743"/>
    <lineage>
        <taxon>Bacteria</taxon>
        <taxon>Bacillati</taxon>
        <taxon>Actinomycetota</taxon>
        <taxon>Actinomycetes</taxon>
        <taxon>Micrococcales</taxon>
        <taxon>Dermatophilaceae</taxon>
        <taxon>Candidatus Phosphoribacter</taxon>
    </lineage>
</organism>
<dbReference type="AlphaFoldDB" id="A0A935IY70"/>
<feature type="domain" description="Sigma-54 factor interaction" evidence="5">
    <location>
        <begin position="487"/>
        <end position="549"/>
    </location>
</feature>
<evidence type="ECO:0000313" key="6">
    <source>
        <dbReference type="EMBL" id="MBK7274833.1"/>
    </source>
</evidence>
<dbReference type="InterPro" id="IPR058031">
    <property type="entry name" value="AAA_lid_NorR"/>
</dbReference>
<accession>A0A935IY70</accession>
<sequence>MPDRLSQNLRVAAARADFLESGAAGAAGVSQSLAASWVRSQAAGVDTMHPRSDLTDIDTGSRLVRCAAPVIEQLGQDTSSLPLVIALTDNHARILRRVDSSAAVGRLLDRVDFAPGFNYAESTMGTNGVGTVLESGQPFSVVGAEHFTEQLQPFACTGAPIIDPLTGRCEGILDISAMAEAWSPLMHTLVKSAAKDIGRNLLTDRSQAQRALFDTYLRADARSGRRAVFAFAESVFMANAAAGRLFGPAEQLAIREHAAFIMGHRHTANDTLTLATGQVVQMRGTRLLVGNDASGIVVIAEVIEQRGELARLHLPSTEAGFADHLLPQTAVANDRTRLLLDDLERPHVPISQGSSPAWVRACAELRSAIADGIPTIVLGETGSGKFTLVAELFHAEHPGGRSISVDASQLNSDARTDLDALLRETREQTLCIVRNMDAASTEGVDRLDTLFRALGDHRDVITFIATVSDSSLDSDLPFRALLDHFEVAVTAPALRFRTDDLGAITSRLLQELAPARRVRLSPGAERTIARYSWPRNVTQLREALQHALRTRPVGEIQDQDLPAYCHTASRRLLSPLATAERDAIVAALREHHGNRVVAASHLGMSRSSLYRKLRTYNITA</sequence>
<dbReference type="PANTHER" id="PTHR32071">
    <property type="entry name" value="TRANSCRIPTIONAL REGULATORY PROTEIN"/>
    <property type="match status" value="1"/>
</dbReference>
<dbReference type="Gene3D" id="1.10.8.60">
    <property type="match status" value="1"/>
</dbReference>
<dbReference type="Pfam" id="PF02954">
    <property type="entry name" value="HTH_8"/>
    <property type="match status" value="1"/>
</dbReference>
<evidence type="ECO:0000256" key="4">
    <source>
        <dbReference type="ARBA" id="ARBA00023163"/>
    </source>
</evidence>
<keyword evidence="1" id="KW-0547">Nucleotide-binding</keyword>
<dbReference type="InterPro" id="IPR002078">
    <property type="entry name" value="Sigma_54_int"/>
</dbReference>
<keyword evidence="4" id="KW-0804">Transcription</keyword>
<protein>
    <submittedName>
        <fullName evidence="6">Transcriptional regulator</fullName>
    </submittedName>
</protein>
<evidence type="ECO:0000256" key="1">
    <source>
        <dbReference type="ARBA" id="ARBA00022741"/>
    </source>
</evidence>
<dbReference type="Gene3D" id="3.30.450.40">
    <property type="match status" value="1"/>
</dbReference>
<dbReference type="SUPFAM" id="SSF46689">
    <property type="entry name" value="Homeodomain-like"/>
    <property type="match status" value="1"/>
</dbReference>
<dbReference type="SUPFAM" id="SSF52540">
    <property type="entry name" value="P-loop containing nucleoside triphosphate hydrolases"/>
    <property type="match status" value="1"/>
</dbReference>
<dbReference type="EMBL" id="JADJIB010000012">
    <property type="protein sequence ID" value="MBK7274833.1"/>
    <property type="molecule type" value="Genomic_DNA"/>
</dbReference>
<dbReference type="Proteomes" id="UP000726105">
    <property type="component" value="Unassembled WGS sequence"/>
</dbReference>
<dbReference type="PROSITE" id="PS50045">
    <property type="entry name" value="SIGMA54_INTERACT_4"/>
    <property type="match status" value="1"/>
</dbReference>
<dbReference type="InterPro" id="IPR002197">
    <property type="entry name" value="HTH_Fis"/>
</dbReference>
<proteinExistence type="predicted"/>
<dbReference type="Gene3D" id="3.40.50.300">
    <property type="entry name" value="P-loop containing nucleotide triphosphate hydrolases"/>
    <property type="match status" value="1"/>
</dbReference>
<name>A0A935IY70_9MICO</name>
<reference evidence="6 7" key="1">
    <citation type="submission" date="2020-10" db="EMBL/GenBank/DDBJ databases">
        <title>Connecting structure to function with the recovery of over 1000 high-quality activated sludge metagenome-assembled genomes encoding full-length rRNA genes using long-read sequencing.</title>
        <authorList>
            <person name="Singleton C.M."/>
            <person name="Petriglieri F."/>
            <person name="Kristensen J.M."/>
            <person name="Kirkegaard R.H."/>
            <person name="Michaelsen T.Y."/>
            <person name="Andersen M.H."/>
            <person name="Karst S.M."/>
            <person name="Dueholm M.S."/>
            <person name="Nielsen P.H."/>
            <person name="Albertsen M."/>
        </authorList>
    </citation>
    <scope>NUCLEOTIDE SEQUENCE [LARGE SCALE GENOMIC DNA]</scope>
    <source>
        <strain evidence="6">Ega_18-Q3-R5-49_MAXAC.001</strain>
    </source>
</reference>
<dbReference type="GO" id="GO:0005524">
    <property type="term" value="F:ATP binding"/>
    <property type="evidence" value="ECO:0007669"/>
    <property type="project" value="UniProtKB-KW"/>
</dbReference>
<dbReference type="Gene3D" id="1.10.10.60">
    <property type="entry name" value="Homeodomain-like"/>
    <property type="match status" value="1"/>
</dbReference>
<keyword evidence="3" id="KW-0805">Transcription regulation</keyword>
<evidence type="ECO:0000256" key="3">
    <source>
        <dbReference type="ARBA" id="ARBA00023015"/>
    </source>
</evidence>
<dbReference type="GO" id="GO:0043565">
    <property type="term" value="F:sequence-specific DNA binding"/>
    <property type="evidence" value="ECO:0007669"/>
    <property type="project" value="InterPro"/>
</dbReference>
<keyword evidence="2" id="KW-0067">ATP-binding</keyword>
<dbReference type="InterPro" id="IPR009057">
    <property type="entry name" value="Homeodomain-like_sf"/>
</dbReference>
<comment type="caution">
    <text evidence="6">The sequence shown here is derived from an EMBL/GenBank/DDBJ whole genome shotgun (WGS) entry which is preliminary data.</text>
</comment>
<dbReference type="GO" id="GO:0006355">
    <property type="term" value="P:regulation of DNA-templated transcription"/>
    <property type="evidence" value="ECO:0007669"/>
    <property type="project" value="InterPro"/>
</dbReference>
<dbReference type="PRINTS" id="PR01590">
    <property type="entry name" value="HTHFIS"/>
</dbReference>
<evidence type="ECO:0000313" key="7">
    <source>
        <dbReference type="Proteomes" id="UP000726105"/>
    </source>
</evidence>
<dbReference type="InterPro" id="IPR027417">
    <property type="entry name" value="P-loop_NTPase"/>
</dbReference>
<evidence type="ECO:0000256" key="2">
    <source>
        <dbReference type="ARBA" id="ARBA00022840"/>
    </source>
</evidence>
<dbReference type="PANTHER" id="PTHR32071:SF122">
    <property type="entry name" value="SIGMA FACTOR"/>
    <property type="match status" value="1"/>
</dbReference>
<gene>
    <name evidence="6" type="ORF">IPI13_17395</name>
</gene>